<reference evidence="4 5" key="2">
    <citation type="submission" date="2020-04" db="EMBL/GenBank/DDBJ databases">
        <title>Complete genome sequence of Alteromonas pelagimontana 5.12T.</title>
        <authorList>
            <person name="Sinha R.K."/>
            <person name="Krishnan K.P."/>
            <person name="Kurian J.P."/>
        </authorList>
    </citation>
    <scope>NUCLEOTIDE SEQUENCE [LARGE SCALE GENOMIC DNA]</scope>
    <source>
        <strain evidence="4 5">5.12</strain>
    </source>
</reference>
<dbReference type="EC" id="3.5.1.44" evidence="3"/>
<evidence type="ECO:0000256" key="2">
    <source>
        <dbReference type="ARBA" id="ARBA00022801"/>
    </source>
</evidence>
<comment type="catalytic activity">
    <reaction evidence="3">
        <text>L-glutaminyl-[protein] + H2O = L-glutamyl-[protein] + NH4(+)</text>
        <dbReference type="Rhea" id="RHEA:16441"/>
        <dbReference type="Rhea" id="RHEA-COMP:10207"/>
        <dbReference type="Rhea" id="RHEA-COMP:10208"/>
        <dbReference type="ChEBI" id="CHEBI:15377"/>
        <dbReference type="ChEBI" id="CHEBI:28938"/>
        <dbReference type="ChEBI" id="CHEBI:29973"/>
        <dbReference type="ChEBI" id="CHEBI:30011"/>
        <dbReference type="EC" id="3.5.1.44"/>
    </reaction>
</comment>
<protein>
    <recommendedName>
        <fullName evidence="3">Probable chemoreceptor glutamine deamidase CheD</fullName>
        <ecNumber evidence="3">3.5.1.44</ecNumber>
    </recommendedName>
</protein>
<reference evidence="5" key="1">
    <citation type="submission" date="2014-12" db="EMBL/GenBank/DDBJ databases">
        <title>Complete genome sequence of a multi-drug resistant Klebsiella pneumoniae.</title>
        <authorList>
            <person name="Hua X."/>
            <person name="Chen Q."/>
            <person name="Li X."/>
            <person name="Feng Y."/>
            <person name="Ruan Z."/>
            <person name="Yu Y."/>
        </authorList>
    </citation>
    <scope>NUCLEOTIDE SEQUENCE [LARGE SCALE GENOMIC DNA]</scope>
    <source>
        <strain evidence="5">5.12</strain>
    </source>
</reference>
<proteinExistence type="inferred from homology"/>
<evidence type="ECO:0000256" key="1">
    <source>
        <dbReference type="ARBA" id="ARBA00022500"/>
    </source>
</evidence>
<dbReference type="PANTHER" id="PTHR35147:SF3">
    <property type="entry name" value="CHEMORECEPTOR GLUTAMINE DEAMIDASE CHED 1-RELATED"/>
    <property type="match status" value="1"/>
</dbReference>
<evidence type="ECO:0000313" key="5">
    <source>
        <dbReference type="Proteomes" id="UP000219285"/>
    </source>
</evidence>
<dbReference type="Proteomes" id="UP000219285">
    <property type="component" value="Chromosome"/>
</dbReference>
<dbReference type="GO" id="GO:0050568">
    <property type="term" value="F:protein-glutamine glutaminase activity"/>
    <property type="evidence" value="ECO:0007669"/>
    <property type="project" value="UniProtKB-UniRule"/>
</dbReference>
<accession>A0A6M4MC11</accession>
<dbReference type="EMBL" id="CP052766">
    <property type="protein sequence ID" value="QJR80734.1"/>
    <property type="molecule type" value="Genomic_DNA"/>
</dbReference>
<dbReference type="InterPro" id="IPR005659">
    <property type="entry name" value="Chemorcpt_Glu_NH3ase_CheD"/>
</dbReference>
<dbReference type="Gene3D" id="3.30.1330.200">
    <property type="match status" value="1"/>
</dbReference>
<dbReference type="SUPFAM" id="SSF64438">
    <property type="entry name" value="CNF1/YfiH-like putative cysteine hydrolases"/>
    <property type="match status" value="1"/>
</dbReference>
<evidence type="ECO:0000256" key="3">
    <source>
        <dbReference type="HAMAP-Rule" id="MF_01440"/>
    </source>
</evidence>
<dbReference type="RefSeq" id="WP_075607965.1">
    <property type="nucleotide sequence ID" value="NZ_CP052766.1"/>
</dbReference>
<dbReference type="OrthoDB" id="9807202at2"/>
<dbReference type="InterPro" id="IPR038592">
    <property type="entry name" value="CheD-like_sf"/>
</dbReference>
<dbReference type="Pfam" id="PF03975">
    <property type="entry name" value="CheD"/>
    <property type="match status" value="1"/>
</dbReference>
<dbReference type="InterPro" id="IPR011324">
    <property type="entry name" value="Cytotoxic_necrot_fac-like_cat"/>
</dbReference>
<keyword evidence="2 3" id="KW-0378">Hydrolase</keyword>
<comment type="similarity">
    <text evidence="3">Belongs to the CheD family.</text>
</comment>
<comment type="function">
    <text evidence="3">Probably deamidates glutamine residues to glutamate on methyl-accepting chemotaxis receptors (MCPs), playing an important role in chemotaxis.</text>
</comment>
<evidence type="ECO:0000313" key="4">
    <source>
        <dbReference type="EMBL" id="QJR80734.1"/>
    </source>
</evidence>
<dbReference type="KEGG" id="apel:CA267_008050"/>
<dbReference type="PANTHER" id="PTHR35147">
    <property type="entry name" value="CHEMORECEPTOR GLUTAMINE DEAMIDASE CHED-RELATED"/>
    <property type="match status" value="1"/>
</dbReference>
<sequence length="182" mass="20147">MRKSDDLRKRYPRCPLILHAGEVIFGYGQRLLSTLLGSCVAITLWHPKARIGGMCHFALPSRPQGLDAPECLSAGRYGDECIALFKELALKHNTRISDYQAKIFGGGNMLTSVAEPHQDFARVQRQSIGDANSHLAYSLLSQHKVKILEADVGEAGYRQLWFDPNTGESWVKFVAVSPSGFS</sequence>
<dbReference type="GO" id="GO:0006935">
    <property type="term" value="P:chemotaxis"/>
    <property type="evidence" value="ECO:0007669"/>
    <property type="project" value="UniProtKB-UniRule"/>
</dbReference>
<dbReference type="CDD" id="cd16352">
    <property type="entry name" value="CheD"/>
    <property type="match status" value="1"/>
</dbReference>
<keyword evidence="5" id="KW-1185">Reference proteome</keyword>
<name>A0A6M4MC11_9ALTE</name>
<gene>
    <name evidence="3" type="primary">cheD</name>
    <name evidence="4" type="ORF">CA267_008050</name>
</gene>
<keyword evidence="1 3" id="KW-0145">Chemotaxis</keyword>
<dbReference type="HAMAP" id="MF_01440">
    <property type="entry name" value="CheD"/>
    <property type="match status" value="1"/>
</dbReference>
<dbReference type="AlphaFoldDB" id="A0A6M4MC11"/>
<organism evidence="4 5">
    <name type="scientific">Alteromonas pelagimontana</name>
    <dbReference type="NCBI Taxonomy" id="1858656"/>
    <lineage>
        <taxon>Bacteria</taxon>
        <taxon>Pseudomonadati</taxon>
        <taxon>Pseudomonadota</taxon>
        <taxon>Gammaproteobacteria</taxon>
        <taxon>Alteromonadales</taxon>
        <taxon>Alteromonadaceae</taxon>
        <taxon>Alteromonas/Salinimonas group</taxon>
        <taxon>Alteromonas</taxon>
    </lineage>
</organism>